<protein>
    <submittedName>
        <fullName evidence="2">Uncharacterized protein</fullName>
    </submittedName>
</protein>
<dbReference type="EMBL" id="JAFMYV010000014">
    <property type="protein sequence ID" value="MBO0939459.1"/>
    <property type="molecule type" value="Genomic_DNA"/>
</dbReference>
<evidence type="ECO:0000256" key="1">
    <source>
        <dbReference type="SAM" id="Phobius"/>
    </source>
</evidence>
<dbReference type="AlphaFoldDB" id="A0A939K5G5"/>
<evidence type="ECO:0000313" key="3">
    <source>
        <dbReference type="Proteomes" id="UP000664034"/>
    </source>
</evidence>
<keyword evidence="1" id="KW-1133">Transmembrane helix</keyword>
<organism evidence="2 3">
    <name type="scientific">Fibrella rubiginis</name>
    <dbReference type="NCBI Taxonomy" id="2817060"/>
    <lineage>
        <taxon>Bacteria</taxon>
        <taxon>Pseudomonadati</taxon>
        <taxon>Bacteroidota</taxon>
        <taxon>Cytophagia</taxon>
        <taxon>Cytophagales</taxon>
        <taxon>Spirosomataceae</taxon>
        <taxon>Fibrella</taxon>
    </lineage>
</organism>
<dbReference type="RefSeq" id="WP_207366985.1">
    <property type="nucleotide sequence ID" value="NZ_JAFMYV010000014.1"/>
</dbReference>
<accession>A0A939K5G5</accession>
<evidence type="ECO:0000313" key="2">
    <source>
        <dbReference type="EMBL" id="MBO0939459.1"/>
    </source>
</evidence>
<feature type="transmembrane region" description="Helical" evidence="1">
    <location>
        <begin position="108"/>
        <end position="130"/>
    </location>
</feature>
<reference evidence="2" key="1">
    <citation type="submission" date="2021-03" db="EMBL/GenBank/DDBJ databases">
        <title>Fibrella sp. HMF5335 genome sequencing and assembly.</title>
        <authorList>
            <person name="Kang H."/>
            <person name="Kim H."/>
            <person name="Bae S."/>
            <person name="Joh K."/>
        </authorList>
    </citation>
    <scope>NUCLEOTIDE SEQUENCE</scope>
    <source>
        <strain evidence="2">HMF5335</strain>
    </source>
</reference>
<dbReference type="Proteomes" id="UP000664034">
    <property type="component" value="Unassembled WGS sequence"/>
</dbReference>
<feature type="transmembrane region" description="Helical" evidence="1">
    <location>
        <begin position="44"/>
        <end position="65"/>
    </location>
</feature>
<proteinExistence type="predicted"/>
<gene>
    <name evidence="2" type="ORF">J2I47_23115</name>
</gene>
<feature type="transmembrane region" description="Helical" evidence="1">
    <location>
        <begin position="77"/>
        <end position="96"/>
    </location>
</feature>
<comment type="caution">
    <text evidence="2">The sequence shown here is derived from an EMBL/GenBank/DDBJ whole genome shotgun (WGS) entry which is preliminary data.</text>
</comment>
<keyword evidence="1" id="KW-0812">Transmembrane</keyword>
<keyword evidence="3" id="KW-1185">Reference proteome</keyword>
<sequence>MELHLELIGTTLVLLALVHAIFPRYFNWKTDLAPLSLVNRQMMHVHTFFVAFTVLLMGIFCLTSTDDIIHTRIGKQLALGLAIFWGVRLVFQFVVYSPALWRGKPFETVMHIVFASYWAYLTCIFFMIYWGNG</sequence>
<keyword evidence="1" id="KW-0472">Membrane</keyword>
<name>A0A939K5G5_9BACT</name>